<dbReference type="SUPFAM" id="SSF89360">
    <property type="entry name" value="HesB-like domain"/>
    <property type="match status" value="1"/>
</dbReference>
<dbReference type="PANTHER" id="PTHR10072:SF41">
    <property type="entry name" value="IRON-SULFUR CLUSTER ASSEMBLY 1 HOMOLOG, MITOCHONDRIAL"/>
    <property type="match status" value="1"/>
</dbReference>
<accession>A0A6C0F7K4</accession>
<dbReference type="EMBL" id="MN738745">
    <property type="protein sequence ID" value="QHT36549.1"/>
    <property type="molecule type" value="Genomic_DNA"/>
</dbReference>
<name>A0A6C0F7K4_9ZZZZ</name>
<dbReference type="InterPro" id="IPR050322">
    <property type="entry name" value="Fe-S_cluster_asmbl/transfer"/>
</dbReference>
<dbReference type="PANTHER" id="PTHR10072">
    <property type="entry name" value="IRON-SULFUR CLUSTER ASSEMBLY PROTEIN"/>
    <property type="match status" value="1"/>
</dbReference>
<dbReference type="GO" id="GO:0005737">
    <property type="term" value="C:cytoplasm"/>
    <property type="evidence" value="ECO:0007669"/>
    <property type="project" value="TreeGrafter"/>
</dbReference>
<evidence type="ECO:0000259" key="1">
    <source>
        <dbReference type="Pfam" id="PF01521"/>
    </source>
</evidence>
<sequence length="123" mass="13807">MTSVRVTKSAWGKIGSILKRSNNNLGFIYSASSGGCGGFNFELKLLEPKIHEDITSSKFYSVLENKDVKIYIDPISEMYLIGTKIDYIEEDYSKGIYESKFNFEINKDKMMGCGCGISFSPKV</sequence>
<dbReference type="Gene3D" id="2.60.300.12">
    <property type="entry name" value="HesB-like domain"/>
    <property type="match status" value="1"/>
</dbReference>
<reference evidence="2" key="1">
    <citation type="journal article" date="2020" name="Nature">
        <title>Giant virus diversity and host interactions through global metagenomics.</title>
        <authorList>
            <person name="Schulz F."/>
            <person name="Roux S."/>
            <person name="Paez-Espino D."/>
            <person name="Jungbluth S."/>
            <person name="Walsh D.A."/>
            <person name="Denef V.J."/>
            <person name="McMahon K.D."/>
            <person name="Konstantinidis K.T."/>
            <person name="Eloe-Fadrosh E.A."/>
            <person name="Kyrpides N.C."/>
            <person name="Woyke T."/>
        </authorList>
    </citation>
    <scope>NUCLEOTIDE SEQUENCE</scope>
    <source>
        <strain evidence="2">GVMAG-S-ERX555931-87</strain>
    </source>
</reference>
<dbReference type="GO" id="GO:0016226">
    <property type="term" value="P:iron-sulfur cluster assembly"/>
    <property type="evidence" value="ECO:0007669"/>
    <property type="project" value="TreeGrafter"/>
</dbReference>
<dbReference type="GO" id="GO:0051537">
    <property type="term" value="F:2 iron, 2 sulfur cluster binding"/>
    <property type="evidence" value="ECO:0007669"/>
    <property type="project" value="TreeGrafter"/>
</dbReference>
<protein>
    <recommendedName>
        <fullName evidence="1">Core domain-containing protein</fullName>
    </recommendedName>
</protein>
<organism evidence="2">
    <name type="scientific">viral metagenome</name>
    <dbReference type="NCBI Taxonomy" id="1070528"/>
    <lineage>
        <taxon>unclassified sequences</taxon>
        <taxon>metagenomes</taxon>
        <taxon>organismal metagenomes</taxon>
    </lineage>
</organism>
<dbReference type="AlphaFoldDB" id="A0A6C0F7K4"/>
<proteinExistence type="predicted"/>
<feature type="domain" description="Core" evidence="1">
    <location>
        <begin position="4"/>
        <end position="93"/>
    </location>
</feature>
<dbReference type="InterPro" id="IPR035903">
    <property type="entry name" value="HesB-like_dom_sf"/>
</dbReference>
<dbReference type="Pfam" id="PF01521">
    <property type="entry name" value="Fe-S_biosyn"/>
    <property type="match status" value="1"/>
</dbReference>
<evidence type="ECO:0000313" key="2">
    <source>
        <dbReference type="EMBL" id="QHT36549.1"/>
    </source>
</evidence>
<dbReference type="InterPro" id="IPR000361">
    <property type="entry name" value="ATAP_core_dom"/>
</dbReference>